<dbReference type="GO" id="GO:0016887">
    <property type="term" value="F:ATP hydrolysis activity"/>
    <property type="evidence" value="ECO:0007669"/>
    <property type="project" value="InterPro"/>
</dbReference>
<feature type="compositionally biased region" description="Basic and acidic residues" evidence="11">
    <location>
        <begin position="449"/>
        <end position="463"/>
    </location>
</feature>
<keyword evidence="6" id="KW-0479">Metal-binding</keyword>
<dbReference type="GO" id="GO:0070192">
    <property type="term" value="P:chromosome organization involved in meiotic cell cycle"/>
    <property type="evidence" value="ECO:0007669"/>
    <property type="project" value="TreeGrafter"/>
</dbReference>
<evidence type="ECO:0000256" key="10">
    <source>
        <dbReference type="SAM" id="Coils"/>
    </source>
</evidence>
<dbReference type="OMA" id="ILCHHEE"/>
<feature type="region of interest" description="Disordered" evidence="11">
    <location>
        <begin position="690"/>
        <end position="723"/>
    </location>
</feature>
<dbReference type="GO" id="GO:0000722">
    <property type="term" value="P:telomere maintenance via recombination"/>
    <property type="evidence" value="ECO:0007669"/>
    <property type="project" value="TreeGrafter"/>
</dbReference>
<feature type="compositionally biased region" description="Polar residues" evidence="11">
    <location>
        <begin position="739"/>
        <end position="748"/>
    </location>
</feature>
<dbReference type="GO" id="GO:0043047">
    <property type="term" value="F:single-stranded telomeric DNA binding"/>
    <property type="evidence" value="ECO:0007669"/>
    <property type="project" value="TreeGrafter"/>
</dbReference>
<accession>A0A0D9QQ50</accession>
<evidence type="ECO:0000256" key="7">
    <source>
        <dbReference type="ARBA" id="ARBA00022833"/>
    </source>
</evidence>
<organism evidence="13 14">
    <name type="scientific">Plasmodium fragile</name>
    <dbReference type="NCBI Taxonomy" id="5857"/>
    <lineage>
        <taxon>Eukaryota</taxon>
        <taxon>Sar</taxon>
        <taxon>Alveolata</taxon>
        <taxon>Apicomplexa</taxon>
        <taxon>Aconoidasida</taxon>
        <taxon>Haemosporida</taxon>
        <taxon>Plasmodiidae</taxon>
        <taxon>Plasmodium</taxon>
        <taxon>Plasmodium (Plasmodium)</taxon>
    </lineage>
</organism>
<evidence type="ECO:0000256" key="8">
    <source>
        <dbReference type="ARBA" id="ARBA00023242"/>
    </source>
</evidence>
<keyword evidence="7" id="KW-0862">Zinc</keyword>
<comment type="catalytic activity">
    <reaction evidence="9">
        <text>ATP + H2O = ADP + phosphate + H(+)</text>
        <dbReference type="Rhea" id="RHEA:13065"/>
        <dbReference type="ChEBI" id="CHEBI:15377"/>
        <dbReference type="ChEBI" id="CHEBI:15378"/>
        <dbReference type="ChEBI" id="CHEBI:30616"/>
        <dbReference type="ChEBI" id="CHEBI:43474"/>
        <dbReference type="ChEBI" id="CHEBI:456216"/>
    </reaction>
</comment>
<feature type="compositionally biased region" description="Basic and acidic residues" evidence="11">
    <location>
        <begin position="749"/>
        <end position="761"/>
    </location>
</feature>
<evidence type="ECO:0000256" key="2">
    <source>
        <dbReference type="ARBA" id="ARBA00004123"/>
    </source>
</evidence>
<evidence type="ECO:0000313" key="14">
    <source>
        <dbReference type="Proteomes" id="UP000054561"/>
    </source>
</evidence>
<dbReference type="InterPro" id="IPR027417">
    <property type="entry name" value="P-loop_NTPase"/>
</dbReference>
<evidence type="ECO:0000256" key="1">
    <source>
        <dbReference type="ARBA" id="ARBA00001947"/>
    </source>
</evidence>
<reference evidence="13 14" key="1">
    <citation type="submission" date="2014-03" db="EMBL/GenBank/DDBJ databases">
        <title>The Genome Sequence of Plasmodium fragile nilgiri.</title>
        <authorList>
            <consortium name="The Broad Institute Genomics Platform"/>
            <consortium name="The Broad Institute Genome Sequencing Center for Infectious Disease"/>
            <person name="Neafsey D."/>
            <person name="Duraisingh M."/>
            <person name="Young S.K."/>
            <person name="Zeng Q."/>
            <person name="Gargeya S."/>
            <person name="Abouelleil A."/>
            <person name="Alvarado L."/>
            <person name="Chapman S.B."/>
            <person name="Gainer-Dewar J."/>
            <person name="Goldberg J."/>
            <person name="Griggs A."/>
            <person name="Gujja S."/>
            <person name="Hansen M."/>
            <person name="Howarth C."/>
            <person name="Imamovic A."/>
            <person name="Larimer J."/>
            <person name="Pearson M."/>
            <person name="Poon T.W."/>
            <person name="Priest M."/>
            <person name="Roberts A."/>
            <person name="Saif S."/>
            <person name="Shea T."/>
            <person name="Sykes S."/>
            <person name="Wortman J."/>
            <person name="Nusbaum C."/>
            <person name="Birren B."/>
        </authorList>
    </citation>
    <scope>NUCLEOTIDE SEQUENCE [LARGE SCALE GENOMIC DNA]</scope>
    <source>
        <strain evidence="14">nilgiri</strain>
    </source>
</reference>
<dbReference type="Pfam" id="PF13476">
    <property type="entry name" value="AAA_23"/>
    <property type="match status" value="1"/>
</dbReference>
<feature type="compositionally biased region" description="Basic and acidic residues" evidence="11">
    <location>
        <begin position="1177"/>
        <end position="1198"/>
    </location>
</feature>
<evidence type="ECO:0000256" key="6">
    <source>
        <dbReference type="ARBA" id="ARBA00022723"/>
    </source>
</evidence>
<feature type="region of interest" description="Disordered" evidence="11">
    <location>
        <begin position="446"/>
        <end position="485"/>
    </location>
</feature>
<evidence type="ECO:0000313" key="13">
    <source>
        <dbReference type="EMBL" id="KJP88922.1"/>
    </source>
</evidence>
<comment type="cofactor">
    <cofactor evidence="1">
        <name>Zn(2+)</name>
        <dbReference type="ChEBI" id="CHEBI:29105"/>
    </cofactor>
</comment>
<feature type="domain" description="Rad50/SbcC-type AAA" evidence="12">
    <location>
        <begin position="6"/>
        <end position="244"/>
    </location>
</feature>
<name>A0A0D9QQ50_PLAFR</name>
<proteinExistence type="inferred from homology"/>
<evidence type="ECO:0000256" key="5">
    <source>
        <dbReference type="ARBA" id="ARBA00022454"/>
    </source>
</evidence>
<dbReference type="GO" id="GO:0003691">
    <property type="term" value="F:double-stranded telomeric DNA binding"/>
    <property type="evidence" value="ECO:0007669"/>
    <property type="project" value="TreeGrafter"/>
</dbReference>
<dbReference type="PANTHER" id="PTHR18867">
    <property type="entry name" value="RAD50"/>
    <property type="match status" value="1"/>
</dbReference>
<dbReference type="GO" id="GO:0007004">
    <property type="term" value="P:telomere maintenance via telomerase"/>
    <property type="evidence" value="ECO:0007669"/>
    <property type="project" value="TreeGrafter"/>
</dbReference>
<dbReference type="Gene3D" id="3.40.50.300">
    <property type="entry name" value="P-loop containing nucleotide triphosphate hydrolases"/>
    <property type="match status" value="2"/>
</dbReference>
<dbReference type="InterPro" id="IPR038729">
    <property type="entry name" value="Rad50/SbcC_AAA"/>
</dbReference>
<dbReference type="FunFam" id="3.40.50.300:FF:001805">
    <property type="entry name" value="Similar to DNA repair protein rad50"/>
    <property type="match status" value="1"/>
</dbReference>
<dbReference type="GO" id="GO:0051880">
    <property type="term" value="F:G-quadruplex DNA binding"/>
    <property type="evidence" value="ECO:0007669"/>
    <property type="project" value="TreeGrafter"/>
</dbReference>
<dbReference type="VEuPathDB" id="PlasmoDB:AK88_01416"/>
<dbReference type="Proteomes" id="UP000054561">
    <property type="component" value="Unassembled WGS sequence"/>
</dbReference>
<keyword evidence="10" id="KW-0175">Coiled coil</keyword>
<feature type="coiled-coil region" evidence="10">
    <location>
        <begin position="1398"/>
        <end position="1456"/>
    </location>
</feature>
<dbReference type="GeneID" id="24266730"/>
<evidence type="ECO:0000256" key="9">
    <source>
        <dbReference type="ARBA" id="ARBA00049360"/>
    </source>
</evidence>
<dbReference type="RefSeq" id="XP_012334474.1">
    <property type="nucleotide sequence ID" value="XM_012479051.1"/>
</dbReference>
<keyword evidence="14" id="KW-1185">Reference proteome</keyword>
<dbReference type="SUPFAM" id="SSF52540">
    <property type="entry name" value="P-loop containing nucleoside triphosphate hydrolases"/>
    <property type="match status" value="2"/>
</dbReference>
<keyword evidence="5" id="KW-0158">Chromosome</keyword>
<dbReference type="EMBL" id="KQ001656">
    <property type="protein sequence ID" value="KJP88922.1"/>
    <property type="molecule type" value="Genomic_DNA"/>
</dbReference>
<dbReference type="GO" id="GO:0000794">
    <property type="term" value="C:condensed nuclear chromosome"/>
    <property type="evidence" value="ECO:0007669"/>
    <property type="project" value="TreeGrafter"/>
</dbReference>
<dbReference type="PANTHER" id="PTHR18867:SF12">
    <property type="entry name" value="DNA REPAIR PROTEIN RAD50"/>
    <property type="match status" value="1"/>
</dbReference>
<protein>
    <recommendedName>
        <fullName evidence="12">Rad50/SbcC-type AAA domain-containing protein</fullName>
    </recommendedName>
</protein>
<evidence type="ECO:0000256" key="11">
    <source>
        <dbReference type="SAM" id="MobiDB-lite"/>
    </source>
</evidence>
<comment type="subcellular location">
    <subcellularLocation>
        <location evidence="3">Chromosome</location>
    </subcellularLocation>
    <subcellularLocation>
        <location evidence="2">Nucleus</location>
    </subcellularLocation>
</comment>
<sequence>MTTLEKIGIQGIRSYGDEEAQELEFASPITVIYGNNGSGKSTIIECLKMSCTGDFPPNADKGKSFIHDPLISNKMNSRGKINLLLKNYNNKRIGISRSFSLFYCKDKNKKIKHSFRALDNNIIIKKEQGQDDVIITNKCLDINEHIPKLMGVSKALLENVILCHHEESLWPFSESVKIKKKFDELFGDDNFSRILDEFTKCRKTMNDVLKRKEYELATLRQCYDKKKNVALDIQRNEQEIRECQTIMQLDKEEIEESFVLLNTLEKKKFLLRKLSSSVDMYFAILDKFQDDLQNYKNVKEIYEEDASELEHFAELFERDLAKCNLLIEQVSNEFALLEKQTCLPINSCDEANVKRRDEICSSLFHLEKRRGEAHTLIKTILDVDHPSMASGVKRTHVGKNLSEERTRVGSFITANEPIFGGLLVQWRALFGGTGPKWVFRRGRATSSVERSDDGHKDDAHSDDGSGDGESMRGDPTNETITRGSFPCFKQMRRRGEEALALLRVEVRKDARERLRIRRKKKILMEKAKKWKRKVIKMDKRISAMERHKDYLANFKASDESYKENCNHLDKMKQLGCVYDSIGLSEATCGETSSHMDDDIEGKKRQLRQIEELKKQMDKVMLLGKHYEKTFEYFLCLRRVRRKVASFFDERRALLYELRNVPKICRSIGEPSGDWAEEAHLAKGIDYGQECSTGEEEEEKEDIEGQAEWGGQDGEDPNEEEHATSAATNNLAKITKMENFTSLGNPSDADSSKCPDKEEPSHGEVFTGEAFTGEASHGEVCSKRNKRMNDSMDETHNRLKRKKVFKMEPPPGQSYLNKLNDVIGQYINKYDNKIKEVEKNTSKLKQTLVLTCEALLDVSKRVGRYPDVLAQFWGMLEKKNFKSVKDFFVHVRQVRKDMNNIKMEIVSLKTKEESLSRFIQHAEGGNACLLCKGHMADVSLDGFPLLDVDKERKDITLEIEDKEKTLTNLRGQKKELMILLGHYYKEVDPLHRDSASLNEIIDSLKKEVLDLQNGVDICSDRIHKINGKYQMMKLLQERCTRLMESETDIFCERDQLDEKRSDVRAAVSGLRQMRNEGKQHREALLAMVELLGGNSSSQKNLCQLLHEFLPNIKLLCECPDVHLMVEKVNEYVEDSCVLFSWEGELFRDLGATLQNGVESKMHQGVVGEMNQDEAGKEYKGNTKWGVEPKNESHEIDDNSRSFCPQTKDCSANYAKLGEEKTPPLWSNTPVYEPCKCQVDEPNGRGTPPSEMNPNEMDTLQSIWTNYGKFIKAYDKLQMYITLESLKKEQEIDLAVRIKSVIREKKEIIKRKTEEAERSVEREKQIRESILKAQEYISNHRGRKNRLYTREEAMVTSIKELHMRDKHIGRNIRRCRNDMVLQNKLCYIKVEMVKLLHKLVTDIELDMEQKKEELKRVKDKIESNEIIQNESNELAKKVSQKKEQMLSLQEEKINIEKMHHNVVMNTNLKRMQEKFLLHQRDFISSLEKFKSAFFSPEQKDKQLDRMNSMIAFMEEVYQTDCDIYKFLDESFSFLDQKRELLELVYMEEDNLSDQIEFHSQATTSLKMKEAEMKGKIELRKEYIDKLTSEMNSDTYVDIEKKYKKKMIEIFVYKNVIKDICNFYNSFDQAIIKFHSLKMQEINMSIRNLWRRVYNSADIDYIYIKSEVQTENNGKIHQRRSYNYRVVMVKDNCELDMKGRCSSGQKVLSSIIIRLALAESFSVKCGILALDEPTTNLDKSNSKNLASLIANIVDLRKDSSAFQLILITHDTHFVDVLSQYGLTNCFYRVRKNNKGYSTIVRVRQ</sequence>
<evidence type="ECO:0000256" key="3">
    <source>
        <dbReference type="ARBA" id="ARBA00004286"/>
    </source>
</evidence>
<feature type="compositionally biased region" description="Acidic residues" evidence="11">
    <location>
        <begin position="692"/>
        <end position="704"/>
    </location>
</feature>
<feature type="coiled-coil region" evidence="10">
    <location>
        <begin position="285"/>
        <end position="340"/>
    </location>
</feature>
<gene>
    <name evidence="13" type="ORF">AK88_01416</name>
</gene>
<dbReference type="GO" id="GO:0030870">
    <property type="term" value="C:Mre11 complex"/>
    <property type="evidence" value="ECO:0007669"/>
    <property type="project" value="TreeGrafter"/>
</dbReference>
<feature type="region of interest" description="Disordered" evidence="11">
    <location>
        <begin position="739"/>
        <end position="779"/>
    </location>
</feature>
<dbReference type="GO" id="GO:0046872">
    <property type="term" value="F:metal ion binding"/>
    <property type="evidence" value="ECO:0007669"/>
    <property type="project" value="UniProtKB-KW"/>
</dbReference>
<dbReference type="GO" id="GO:0006302">
    <property type="term" value="P:double-strand break repair"/>
    <property type="evidence" value="ECO:0007669"/>
    <property type="project" value="InterPro"/>
</dbReference>
<keyword evidence="8" id="KW-0539">Nucleus</keyword>
<evidence type="ECO:0000256" key="4">
    <source>
        <dbReference type="ARBA" id="ARBA00009439"/>
    </source>
</evidence>
<dbReference type="OrthoDB" id="18797at2759"/>
<feature type="coiled-coil region" evidence="10">
    <location>
        <begin position="951"/>
        <end position="978"/>
    </location>
</feature>
<comment type="similarity">
    <text evidence="4">Belongs to the SMC family. RAD50 subfamily.</text>
</comment>
<feature type="region of interest" description="Disordered" evidence="11">
    <location>
        <begin position="1177"/>
        <end position="1199"/>
    </location>
</feature>
<evidence type="ECO:0000259" key="12">
    <source>
        <dbReference type="Pfam" id="PF13476"/>
    </source>
</evidence>